<accession>A0AAI8YTN0</accession>
<evidence type="ECO:0000259" key="5">
    <source>
        <dbReference type="PROSITE" id="PS50984"/>
    </source>
</evidence>
<comment type="caution">
    <text evidence="6">The sequence shown here is derived from an EMBL/GenBank/DDBJ whole genome shotgun (WGS) entry which is preliminary data.</text>
</comment>
<dbReference type="NCBIfam" id="TIGR00094">
    <property type="entry name" value="tRNA_TruD_broad"/>
    <property type="match status" value="1"/>
</dbReference>
<dbReference type="GO" id="GO:0009982">
    <property type="term" value="F:pseudouridine synthase activity"/>
    <property type="evidence" value="ECO:0007669"/>
    <property type="project" value="InterPro"/>
</dbReference>
<evidence type="ECO:0000256" key="3">
    <source>
        <dbReference type="ARBA" id="ARBA00023235"/>
    </source>
</evidence>
<dbReference type="InterPro" id="IPR001656">
    <property type="entry name" value="PsdUridine_synth_TruD"/>
</dbReference>
<dbReference type="GO" id="GO:0005634">
    <property type="term" value="C:nucleus"/>
    <property type="evidence" value="ECO:0007669"/>
    <property type="project" value="TreeGrafter"/>
</dbReference>
<evidence type="ECO:0000256" key="1">
    <source>
        <dbReference type="ARBA" id="ARBA00007953"/>
    </source>
</evidence>
<dbReference type="Gene3D" id="3.30.2350.20">
    <property type="entry name" value="TruD, catalytic domain"/>
    <property type="match status" value="2"/>
</dbReference>
<feature type="domain" description="TRUD" evidence="5">
    <location>
        <begin position="395"/>
        <end position="689"/>
    </location>
</feature>
<dbReference type="PANTHER" id="PTHR13326">
    <property type="entry name" value="TRNA PSEUDOURIDINE SYNTHASE D"/>
    <property type="match status" value="1"/>
</dbReference>
<proteinExistence type="inferred from homology"/>
<dbReference type="InterPro" id="IPR020119">
    <property type="entry name" value="PsdUridine_synth_TruD_CS"/>
</dbReference>
<evidence type="ECO:0000256" key="4">
    <source>
        <dbReference type="SAM" id="MobiDB-lite"/>
    </source>
</evidence>
<protein>
    <submittedName>
        <fullName evidence="6">Multisubstrate pseudouridine synthase 7</fullName>
    </submittedName>
</protein>
<dbReference type="PIRSF" id="PIRSF037016">
    <property type="entry name" value="Pseudouridin_synth_euk_prd"/>
    <property type="match status" value="1"/>
</dbReference>
<dbReference type="InterPro" id="IPR042214">
    <property type="entry name" value="TruD_catalytic"/>
</dbReference>
<name>A0AAI8YTN0_9PEZI</name>
<dbReference type="EMBL" id="CAVMBE010000007">
    <property type="protein sequence ID" value="CAK3859006.1"/>
    <property type="molecule type" value="Genomic_DNA"/>
</dbReference>
<gene>
    <name evidence="6" type="ORF">LECACI_7A001788</name>
</gene>
<dbReference type="GO" id="GO:0001522">
    <property type="term" value="P:pseudouridine synthesis"/>
    <property type="evidence" value="ECO:0007669"/>
    <property type="project" value="InterPro"/>
</dbReference>
<feature type="region of interest" description="Disordered" evidence="4">
    <location>
        <begin position="1"/>
        <end position="23"/>
    </location>
</feature>
<dbReference type="SUPFAM" id="SSF55120">
    <property type="entry name" value="Pseudouridine synthase"/>
    <property type="match status" value="1"/>
</dbReference>
<sequence length="779" mass="85598">MAAPSSATNNAPDGDGVRRQDGQERAVGIAAFVRPDAPGFSCTVKHRYTDFLVNEILPGGQVLHLTGISGNEEGKRKRDADKDASRKKLKSEGQGQLAPNKALSVEGTTEAAPNAAASVTSPESSTAEAAEASIKAMKAAAIASISDADKSVLKDVFGEQGTSELLNLYAAVVAHPDRKPRDHHTVRSQPIAEKSKRTEAHVCIRRIFNSRLETLTVQDQDHQSGPGTIISIKAALPRSAVNQTGDKSNREGQRGKVDWAELGGEYIHFSLYKENKDTMEVLSFLGSQLKLHPKHFSFAGTKDRRAVTVQRVAVHRMKRERMESLNRMARGWRLGGPWEYKTTPLELGMLTGNEFLLTLRNARFDGEDTTWSMEKKLEHARRVAEKAAQSLSSSGYLNYFGLQRFGSYQNGTHVVGMKMLKGDLKGACDAIMAYDESLLDHAGKDVETSDLENRSKIPQEDVWRASGIHEFHKSGNSKHALDQIPKRFNAERGIITHLGKRDRKTGARPNQTDYQGALMQIQQNLRSMYVHAYQSFVWNTVASKRQEIFGEKVVEGDLVVVGEKEREEGTSTTGGALKEEVDEDGEPIVLPSATGENPGGASGLVGDPSDPYLRARPLTKAEAESGRFQLFDVVLPLPGFDVVYPSNELGKYYEDFMASEEGGALDPHNMRRAWRDVSLPGGYRKVMSRPLKDVEVEVKAYAGGEEQMVQTDLERLKKGDETDAVDERQETNGGTAAKDKIAVILKLQLGSSQYATMAVRELTKGGGVPYTPDFSLARR</sequence>
<keyword evidence="3" id="KW-0413">Isomerase</keyword>
<feature type="compositionally biased region" description="Polar residues" evidence="4">
    <location>
        <begin position="1"/>
        <end position="11"/>
    </location>
</feature>
<dbReference type="GO" id="GO:0008033">
    <property type="term" value="P:tRNA processing"/>
    <property type="evidence" value="ECO:0007669"/>
    <property type="project" value="UniProtKB-KW"/>
</dbReference>
<dbReference type="PROSITE" id="PS50984">
    <property type="entry name" value="TRUD"/>
    <property type="match status" value="1"/>
</dbReference>
<keyword evidence="7" id="KW-1185">Reference proteome</keyword>
<feature type="compositionally biased region" description="Low complexity" evidence="4">
    <location>
        <begin position="115"/>
        <end position="124"/>
    </location>
</feature>
<dbReference type="CDD" id="cd02576">
    <property type="entry name" value="PseudoU_synth_ScPUS7"/>
    <property type="match status" value="1"/>
</dbReference>
<dbReference type="Proteomes" id="UP001296104">
    <property type="component" value="Unassembled WGS sequence"/>
</dbReference>
<reference evidence="6" key="1">
    <citation type="submission" date="2023-11" db="EMBL/GenBank/DDBJ databases">
        <authorList>
            <person name="Alioto T."/>
            <person name="Alioto T."/>
            <person name="Gomez Garrido J."/>
        </authorList>
    </citation>
    <scope>NUCLEOTIDE SEQUENCE</scope>
</reference>
<organism evidence="6 7">
    <name type="scientific">Lecanosticta acicola</name>
    <dbReference type="NCBI Taxonomy" id="111012"/>
    <lineage>
        <taxon>Eukaryota</taxon>
        <taxon>Fungi</taxon>
        <taxon>Dikarya</taxon>
        <taxon>Ascomycota</taxon>
        <taxon>Pezizomycotina</taxon>
        <taxon>Dothideomycetes</taxon>
        <taxon>Dothideomycetidae</taxon>
        <taxon>Mycosphaerellales</taxon>
        <taxon>Mycosphaerellaceae</taxon>
        <taxon>Lecanosticta</taxon>
    </lineage>
</organism>
<keyword evidence="2" id="KW-0819">tRNA processing</keyword>
<dbReference type="InterPro" id="IPR011760">
    <property type="entry name" value="PsdUridine_synth_TruD_insert"/>
</dbReference>
<dbReference type="Pfam" id="PF01142">
    <property type="entry name" value="TruD"/>
    <property type="match status" value="1"/>
</dbReference>
<evidence type="ECO:0000313" key="7">
    <source>
        <dbReference type="Proteomes" id="UP001296104"/>
    </source>
</evidence>
<dbReference type="AlphaFoldDB" id="A0AAI8YTN0"/>
<comment type="similarity">
    <text evidence="1">Belongs to the pseudouridine synthase TruD family.</text>
</comment>
<feature type="compositionally biased region" description="Basic and acidic residues" evidence="4">
    <location>
        <begin position="72"/>
        <end position="86"/>
    </location>
</feature>
<dbReference type="PROSITE" id="PS01268">
    <property type="entry name" value="UPF0024"/>
    <property type="match status" value="1"/>
</dbReference>
<evidence type="ECO:0000313" key="6">
    <source>
        <dbReference type="EMBL" id="CAK3859006.1"/>
    </source>
</evidence>
<feature type="region of interest" description="Disordered" evidence="4">
    <location>
        <begin position="66"/>
        <end position="124"/>
    </location>
</feature>
<dbReference type="GO" id="GO:0003723">
    <property type="term" value="F:RNA binding"/>
    <property type="evidence" value="ECO:0007669"/>
    <property type="project" value="InterPro"/>
</dbReference>
<evidence type="ECO:0000256" key="2">
    <source>
        <dbReference type="ARBA" id="ARBA00022694"/>
    </source>
</evidence>
<dbReference type="InterPro" id="IPR020103">
    <property type="entry name" value="PsdUridine_synth_cat_dom_sf"/>
</dbReference>
<dbReference type="PANTHER" id="PTHR13326:SF21">
    <property type="entry name" value="PSEUDOURIDYLATE SYNTHASE PUS7L"/>
    <property type="match status" value="1"/>
</dbReference>